<dbReference type="PANTHER" id="PTHR12598">
    <property type="entry name" value="COPPER HOMEOSTASIS PROTEIN CUTC"/>
    <property type="match status" value="1"/>
</dbReference>
<dbReference type="InterPro" id="IPR036822">
    <property type="entry name" value="CutC-like_dom_sf"/>
</dbReference>
<dbReference type="AlphaFoldDB" id="A0A285IJH3"/>
<evidence type="ECO:0000313" key="5">
    <source>
        <dbReference type="Proteomes" id="UP000231655"/>
    </source>
</evidence>
<dbReference type="InterPro" id="IPR005627">
    <property type="entry name" value="CutC-like"/>
</dbReference>
<keyword evidence="6" id="KW-1185">Reference proteome</keyword>
<reference evidence="3 6" key="2">
    <citation type="journal article" date="2018" name="Int. J. Syst. Evol. Microbiol.">
        <title>Pseudooceanicola lipolyticus sp. nov., a marine alphaproteobacterium, reclassification of Oceanicola flagellatus as Pseudooceanicola flagellatus comb. nov. and emended description of the genus Pseudooceanicola.</title>
        <authorList>
            <person name="Huang M.-M."/>
            <person name="Guo L.-L."/>
            <person name="Wu Y.-H."/>
            <person name="Lai Q.-L."/>
            <person name="Shao Z.-Z."/>
            <person name="Wang C.-S."/>
            <person name="Wu M."/>
            <person name="Xu X.-W."/>
        </authorList>
    </citation>
    <scope>NUCLEOTIDE SEQUENCE [LARGE SCALE GENOMIC DNA]</scope>
    <source>
        <strain evidence="3 6">Ar-45</strain>
    </source>
</reference>
<comment type="caution">
    <text evidence="2">Once thought to be involved in copper homeostasis, experiments in E.coli have shown this is not the case.</text>
</comment>
<dbReference type="Gene3D" id="3.20.20.380">
    <property type="entry name" value="Copper homeostasis (CutC) domain"/>
    <property type="match status" value="1"/>
</dbReference>
<comment type="subcellular location">
    <subcellularLocation>
        <location evidence="2">Cytoplasm</location>
    </subcellularLocation>
</comment>
<accession>A0A285IJH3</accession>
<dbReference type="Proteomes" id="UP000231655">
    <property type="component" value="Unassembled WGS sequence"/>
</dbReference>
<comment type="similarity">
    <text evidence="1 2">Belongs to the CutC family.</text>
</comment>
<dbReference type="SUPFAM" id="SSF110395">
    <property type="entry name" value="CutC-like"/>
    <property type="match status" value="1"/>
</dbReference>
<sequence>MTRVLEICIDTPEGLHAATEGRADRVELCSALDLGGLTPSAGLMRLAAQAPLPAFAMIRPRAGGFNWSVEEITAMEVEVLAAREAGLAGVVIGATRSGRLDLAVLARLIRAAEGMQVTLHRCIDLLEDPLTAVEEAAELGIHRILSSGGALHAVEGLARLKAMKEVAAGRLSIMPGAGVNAATLPQILAALDPAEVHASASSPAHLQEPLTRFGFQSDTARQTDPARVAELKALLG</sequence>
<protein>
    <recommendedName>
        <fullName evidence="2">PF03932 family protein CutC</fullName>
    </recommendedName>
</protein>
<proteinExistence type="inferred from homology"/>
<dbReference type="HAMAP" id="MF_00795">
    <property type="entry name" value="CutC"/>
    <property type="match status" value="1"/>
</dbReference>
<dbReference type="RefSeq" id="WP_097145089.1">
    <property type="nucleotide sequence ID" value="NZ_OBEA01000002.1"/>
</dbReference>
<name>A0A285IJH3_9RHOB</name>
<evidence type="ECO:0000313" key="4">
    <source>
        <dbReference type="EMBL" id="SNY48139.1"/>
    </source>
</evidence>
<evidence type="ECO:0000313" key="3">
    <source>
        <dbReference type="EMBL" id="PJE28819.1"/>
    </source>
</evidence>
<evidence type="ECO:0000313" key="6">
    <source>
        <dbReference type="Proteomes" id="UP000231702"/>
    </source>
</evidence>
<dbReference type="OrthoDB" id="9815677at2"/>
<gene>
    <name evidence="2" type="primary">cutC</name>
    <name evidence="3" type="ORF">CVM39_10165</name>
    <name evidence="4" type="ORF">SAMN06297129_1336</name>
</gene>
<organism evidence="4 5">
    <name type="scientific">Pseudooceanicola antarcticus</name>
    <dbReference type="NCBI Taxonomy" id="1247613"/>
    <lineage>
        <taxon>Bacteria</taxon>
        <taxon>Pseudomonadati</taxon>
        <taxon>Pseudomonadota</taxon>
        <taxon>Alphaproteobacteria</taxon>
        <taxon>Rhodobacterales</taxon>
        <taxon>Paracoccaceae</taxon>
        <taxon>Pseudooceanicola</taxon>
    </lineage>
</organism>
<dbReference type="GO" id="GO:0005737">
    <property type="term" value="C:cytoplasm"/>
    <property type="evidence" value="ECO:0007669"/>
    <property type="project" value="UniProtKB-SubCell"/>
</dbReference>
<evidence type="ECO:0000256" key="1">
    <source>
        <dbReference type="ARBA" id="ARBA00007768"/>
    </source>
</evidence>
<dbReference type="Pfam" id="PF03932">
    <property type="entry name" value="CutC"/>
    <property type="match status" value="1"/>
</dbReference>
<dbReference type="GO" id="GO:0005507">
    <property type="term" value="F:copper ion binding"/>
    <property type="evidence" value="ECO:0007669"/>
    <property type="project" value="TreeGrafter"/>
</dbReference>
<keyword evidence="2" id="KW-0963">Cytoplasm</keyword>
<dbReference type="EMBL" id="PGTD01000016">
    <property type="protein sequence ID" value="PJE28819.1"/>
    <property type="molecule type" value="Genomic_DNA"/>
</dbReference>
<dbReference type="EMBL" id="OBEA01000002">
    <property type="protein sequence ID" value="SNY48139.1"/>
    <property type="molecule type" value="Genomic_DNA"/>
</dbReference>
<dbReference type="PANTHER" id="PTHR12598:SF0">
    <property type="entry name" value="COPPER HOMEOSTASIS PROTEIN CUTC HOMOLOG"/>
    <property type="match status" value="1"/>
</dbReference>
<evidence type="ECO:0000256" key="2">
    <source>
        <dbReference type="HAMAP-Rule" id="MF_00795"/>
    </source>
</evidence>
<dbReference type="Proteomes" id="UP000231702">
    <property type="component" value="Unassembled WGS sequence"/>
</dbReference>
<reference evidence="4 5" key="1">
    <citation type="submission" date="2017-09" db="EMBL/GenBank/DDBJ databases">
        <authorList>
            <person name="Ehlers B."/>
            <person name="Leendertz F.H."/>
        </authorList>
    </citation>
    <scope>NUCLEOTIDE SEQUENCE [LARGE SCALE GENOMIC DNA]</scope>
    <source>
        <strain evidence="4 5">CGMCC 1.12662</strain>
    </source>
</reference>